<dbReference type="Pfam" id="PF15659">
    <property type="entry name" value="Toxin-JAB1"/>
    <property type="match status" value="1"/>
</dbReference>
<dbReference type="Proteomes" id="UP000009872">
    <property type="component" value="Unassembled WGS sequence"/>
</dbReference>
<feature type="compositionally biased region" description="Polar residues" evidence="1">
    <location>
        <begin position="80"/>
        <end position="91"/>
    </location>
</feature>
<dbReference type="AlphaFoldDB" id="K9E5N4"/>
<evidence type="ECO:0000313" key="3">
    <source>
        <dbReference type="Proteomes" id="UP000009872"/>
    </source>
</evidence>
<gene>
    <name evidence="2" type="ORF">HMPREF9447_02564</name>
</gene>
<organism evidence="2 3">
    <name type="scientific">Bacteroides oleiciplenus YIT 12058</name>
    <dbReference type="NCBI Taxonomy" id="742727"/>
    <lineage>
        <taxon>Bacteria</taxon>
        <taxon>Pseudomonadati</taxon>
        <taxon>Bacteroidota</taxon>
        <taxon>Bacteroidia</taxon>
        <taxon>Bacteroidales</taxon>
        <taxon>Bacteroidaceae</taxon>
        <taxon>Bacteroides</taxon>
    </lineage>
</organism>
<dbReference type="InterPro" id="IPR028218">
    <property type="entry name" value="Toxin-JAB1"/>
</dbReference>
<reference evidence="2 3" key="1">
    <citation type="submission" date="2012-09" db="EMBL/GenBank/DDBJ databases">
        <title>The Genome Sequence of Bacteroides oleiciplenus YIT 12058.</title>
        <authorList>
            <consortium name="The Broad Institute Genome Sequencing Platform"/>
            <person name="Earl A."/>
            <person name="Ward D."/>
            <person name="Feldgarden M."/>
            <person name="Gevers D."/>
            <person name="Morotomi M."/>
            <person name="Walker B."/>
            <person name="Young S.K."/>
            <person name="Zeng Q."/>
            <person name="Gargeya S."/>
            <person name="Fitzgerald M."/>
            <person name="Haas B."/>
            <person name="Abouelleil A."/>
            <person name="Alvarado L."/>
            <person name="Arachchi H.M."/>
            <person name="Berlin A.M."/>
            <person name="Chapman S.B."/>
            <person name="Goldberg J."/>
            <person name="Griggs A."/>
            <person name="Gujja S."/>
            <person name="Hansen M."/>
            <person name="Howarth C."/>
            <person name="Imamovic A."/>
            <person name="Larimer J."/>
            <person name="McCowen C."/>
            <person name="Montmayeur A."/>
            <person name="Murphy C."/>
            <person name="Neiman D."/>
            <person name="Pearson M."/>
            <person name="Priest M."/>
            <person name="Roberts A."/>
            <person name="Saif S."/>
            <person name="Shea T."/>
            <person name="Sisk P."/>
            <person name="Sykes S."/>
            <person name="Wortman J."/>
            <person name="Nusbaum C."/>
            <person name="Birren B."/>
        </authorList>
    </citation>
    <scope>NUCLEOTIDE SEQUENCE [LARGE SCALE GENOMIC DNA]</scope>
    <source>
        <strain evidence="2 3">YIT 12058</strain>
    </source>
</reference>
<dbReference type="PATRIC" id="fig|742727.4.peg.2622"/>
<proteinExistence type="predicted"/>
<name>K9E5N4_9BACE</name>
<keyword evidence="3" id="KW-1185">Reference proteome</keyword>
<dbReference type="STRING" id="742727.HMPREF9447_02564"/>
<evidence type="ECO:0000313" key="2">
    <source>
        <dbReference type="EMBL" id="EKU91146.1"/>
    </source>
</evidence>
<evidence type="ECO:0000256" key="1">
    <source>
        <dbReference type="SAM" id="MobiDB-lite"/>
    </source>
</evidence>
<sequence length="148" mass="16201">MLEMQSDKYENYGTAGYTENLDDAARVFKFAADNSNAEWRLDVYDDNGTKTAVIATKQDGDHVQNADVVKKDVGAKGNQLVNMHSHPNPNGTKGGSPDDISNVKQSPTKNAVYFKANQTLYEYNGSQSKIKEIPVGTLGNVLKQMGLK</sequence>
<dbReference type="eggNOG" id="COG3209">
    <property type="taxonomic scope" value="Bacteria"/>
</dbReference>
<dbReference type="EMBL" id="ADLF01000009">
    <property type="protein sequence ID" value="EKU91146.1"/>
    <property type="molecule type" value="Genomic_DNA"/>
</dbReference>
<evidence type="ECO:0008006" key="4">
    <source>
        <dbReference type="Google" id="ProtNLM"/>
    </source>
</evidence>
<dbReference type="HOGENOM" id="CLU_1755193_0_0_10"/>
<comment type="caution">
    <text evidence="2">The sequence shown here is derived from an EMBL/GenBank/DDBJ whole genome shotgun (WGS) entry which is preliminary data.</text>
</comment>
<accession>K9E5N4</accession>
<protein>
    <recommendedName>
        <fullName evidence="4">DUF4329 domain-containing protein</fullName>
    </recommendedName>
</protein>
<feature type="region of interest" description="Disordered" evidence="1">
    <location>
        <begin position="80"/>
        <end position="106"/>
    </location>
</feature>